<sequence length="289" mass="32632">MKSLRLTLYSLFIFVSTIFSQDFELAGIKYLNYPAIDSNDFSIQEFGAFINIPTKLKNDKTILINGLFYGQVRINDLKNHISIIDQELVLHSISYRFMLLHKFNKKWAFIGVLEPTLASDFESSLSSDDLVLQSMAIASKTINTKLNVGAGLLYSTRFGQPMVIPVMPIKFNSNKHRINALLPTRVLYAYEATHNFDIGIKAAVNGANFNLTGFSNQIDDVNKVNYTRANIGPVIYYKPKKKITLELTGGISTNRRYNLVQENEDVIETTLPTQAFFNLGLVIKPDIND</sequence>
<evidence type="ECO:0000313" key="3">
    <source>
        <dbReference type="Proteomes" id="UP001500459"/>
    </source>
</evidence>
<accession>A0ABP6UJW4</accession>
<organism evidence="2 3">
    <name type="scientific">Aquimarina addita</name>
    <dbReference type="NCBI Taxonomy" id="870485"/>
    <lineage>
        <taxon>Bacteria</taxon>
        <taxon>Pseudomonadati</taxon>
        <taxon>Bacteroidota</taxon>
        <taxon>Flavobacteriia</taxon>
        <taxon>Flavobacteriales</taxon>
        <taxon>Flavobacteriaceae</taxon>
        <taxon>Aquimarina</taxon>
    </lineage>
</organism>
<evidence type="ECO:0000313" key="2">
    <source>
        <dbReference type="EMBL" id="GAA3509945.1"/>
    </source>
</evidence>
<dbReference type="InterPro" id="IPR046235">
    <property type="entry name" value="DUF6268"/>
</dbReference>
<protein>
    <recommendedName>
        <fullName evidence="1">DUF6268 domain-containing protein</fullName>
    </recommendedName>
</protein>
<comment type="caution">
    <text evidence="2">The sequence shown here is derived from an EMBL/GenBank/DDBJ whole genome shotgun (WGS) entry which is preliminary data.</text>
</comment>
<dbReference type="EMBL" id="BAABCW010000009">
    <property type="protein sequence ID" value="GAA3509945.1"/>
    <property type="molecule type" value="Genomic_DNA"/>
</dbReference>
<dbReference type="Proteomes" id="UP001500459">
    <property type="component" value="Unassembled WGS sequence"/>
</dbReference>
<proteinExistence type="predicted"/>
<dbReference type="RefSeq" id="WP_344927632.1">
    <property type="nucleotide sequence ID" value="NZ_BAABCW010000009.1"/>
</dbReference>
<feature type="domain" description="DUF6268" evidence="1">
    <location>
        <begin position="46"/>
        <end position="260"/>
    </location>
</feature>
<gene>
    <name evidence="2" type="ORF">GCM10022393_23630</name>
</gene>
<keyword evidence="3" id="KW-1185">Reference proteome</keyword>
<name>A0ABP6UJW4_9FLAO</name>
<dbReference type="Pfam" id="PF19783">
    <property type="entry name" value="DUF6268"/>
    <property type="match status" value="1"/>
</dbReference>
<evidence type="ECO:0000259" key="1">
    <source>
        <dbReference type="Pfam" id="PF19783"/>
    </source>
</evidence>
<reference evidence="3" key="1">
    <citation type="journal article" date="2019" name="Int. J. Syst. Evol. Microbiol.">
        <title>The Global Catalogue of Microorganisms (GCM) 10K type strain sequencing project: providing services to taxonomists for standard genome sequencing and annotation.</title>
        <authorList>
            <consortium name="The Broad Institute Genomics Platform"/>
            <consortium name="The Broad Institute Genome Sequencing Center for Infectious Disease"/>
            <person name="Wu L."/>
            <person name="Ma J."/>
        </authorList>
    </citation>
    <scope>NUCLEOTIDE SEQUENCE [LARGE SCALE GENOMIC DNA]</scope>
    <source>
        <strain evidence="3">JCM 17106</strain>
    </source>
</reference>